<accession>A0ABW4Q5L0</accession>
<sequence>MNQLVKLLGVALSLGAGIAGAKLVDFIWHKTTGKASPKDEDGLENSLRSAVAFALISGAVRAVLQVLTNRTTQRAANRFAKTRDLT</sequence>
<proteinExistence type="predicted"/>
<dbReference type="Proteomes" id="UP001597307">
    <property type="component" value="Unassembled WGS sequence"/>
</dbReference>
<dbReference type="EMBL" id="JBHUGA010000011">
    <property type="protein sequence ID" value="MFD1846098.1"/>
    <property type="molecule type" value="Genomic_DNA"/>
</dbReference>
<name>A0ABW4Q5L0_9MICC</name>
<keyword evidence="3" id="KW-1185">Reference proteome</keyword>
<keyword evidence="1" id="KW-0812">Transmembrane</keyword>
<comment type="caution">
    <text evidence="2">The sequence shown here is derived from an EMBL/GenBank/DDBJ whole genome shotgun (WGS) entry which is preliminary data.</text>
</comment>
<keyword evidence="1" id="KW-1133">Transmembrane helix</keyword>
<organism evidence="2 3">
    <name type="scientific">Arthrobacter flavus</name>
    <dbReference type="NCBI Taxonomy" id="95172"/>
    <lineage>
        <taxon>Bacteria</taxon>
        <taxon>Bacillati</taxon>
        <taxon>Actinomycetota</taxon>
        <taxon>Actinomycetes</taxon>
        <taxon>Micrococcales</taxon>
        <taxon>Micrococcaceae</taxon>
        <taxon>Arthrobacter</taxon>
    </lineage>
</organism>
<evidence type="ECO:0000256" key="1">
    <source>
        <dbReference type="SAM" id="Phobius"/>
    </source>
</evidence>
<dbReference type="InterPro" id="IPR025329">
    <property type="entry name" value="DUF4235"/>
</dbReference>
<evidence type="ECO:0000313" key="3">
    <source>
        <dbReference type="Proteomes" id="UP001597307"/>
    </source>
</evidence>
<dbReference type="RefSeq" id="WP_343880181.1">
    <property type="nucleotide sequence ID" value="NZ_BAAAIJ010000047.1"/>
</dbReference>
<evidence type="ECO:0000313" key="2">
    <source>
        <dbReference type="EMBL" id="MFD1846098.1"/>
    </source>
</evidence>
<feature type="transmembrane region" description="Helical" evidence="1">
    <location>
        <begin position="47"/>
        <end position="64"/>
    </location>
</feature>
<gene>
    <name evidence="2" type="ORF">ACFSFX_05750</name>
</gene>
<dbReference type="Pfam" id="PF14019">
    <property type="entry name" value="DUF4235"/>
    <property type="match status" value="1"/>
</dbReference>
<protein>
    <submittedName>
        <fullName evidence="2">DUF4235 domain-containing protein</fullName>
    </submittedName>
</protein>
<keyword evidence="1" id="KW-0472">Membrane</keyword>
<reference evidence="3" key="1">
    <citation type="journal article" date="2019" name="Int. J. Syst. Evol. Microbiol.">
        <title>The Global Catalogue of Microorganisms (GCM) 10K type strain sequencing project: providing services to taxonomists for standard genome sequencing and annotation.</title>
        <authorList>
            <consortium name="The Broad Institute Genomics Platform"/>
            <consortium name="The Broad Institute Genome Sequencing Center for Infectious Disease"/>
            <person name="Wu L."/>
            <person name="Ma J."/>
        </authorList>
    </citation>
    <scope>NUCLEOTIDE SEQUENCE [LARGE SCALE GENOMIC DNA]</scope>
    <source>
        <strain evidence="3">JCM 11496</strain>
    </source>
</reference>